<dbReference type="GO" id="GO:0016787">
    <property type="term" value="F:hydrolase activity"/>
    <property type="evidence" value="ECO:0007669"/>
    <property type="project" value="UniProtKB-KW"/>
</dbReference>
<keyword evidence="5" id="KW-1185">Reference proteome</keyword>
<evidence type="ECO:0000256" key="2">
    <source>
        <dbReference type="ARBA" id="ARBA00022801"/>
    </source>
</evidence>
<dbReference type="SUPFAM" id="SSF53474">
    <property type="entry name" value="alpha/beta-Hydrolases"/>
    <property type="match status" value="1"/>
</dbReference>
<dbReference type="AlphaFoldDB" id="A0A812SD76"/>
<dbReference type="InterPro" id="IPR050955">
    <property type="entry name" value="Plant_Biomass_Hydrol_Est"/>
</dbReference>
<organism evidence="4 5">
    <name type="scientific">Symbiodinium pilosum</name>
    <name type="common">Dinoflagellate</name>
    <dbReference type="NCBI Taxonomy" id="2952"/>
    <lineage>
        <taxon>Eukaryota</taxon>
        <taxon>Sar</taxon>
        <taxon>Alveolata</taxon>
        <taxon>Dinophyceae</taxon>
        <taxon>Suessiales</taxon>
        <taxon>Symbiodiniaceae</taxon>
        <taxon>Symbiodinium</taxon>
    </lineage>
</organism>
<evidence type="ECO:0000313" key="4">
    <source>
        <dbReference type="EMBL" id="CAE7471482.1"/>
    </source>
</evidence>
<evidence type="ECO:0000259" key="3">
    <source>
        <dbReference type="Pfam" id="PF01738"/>
    </source>
</evidence>
<dbReference type="EMBL" id="CAJNIZ010023781">
    <property type="protein sequence ID" value="CAE7471482.1"/>
    <property type="molecule type" value="Genomic_DNA"/>
</dbReference>
<name>A0A812SD76_SYMPI</name>
<protein>
    <submittedName>
        <fullName evidence="4">Pol protein</fullName>
    </submittedName>
</protein>
<accession>A0A812SD76</accession>
<dbReference type="PANTHER" id="PTHR43037">
    <property type="entry name" value="UNNAMED PRODUCT-RELATED"/>
    <property type="match status" value="1"/>
</dbReference>
<feature type="domain" description="Dienelactone hydrolase" evidence="3">
    <location>
        <begin position="108"/>
        <end position="214"/>
    </location>
</feature>
<dbReference type="Pfam" id="PF01738">
    <property type="entry name" value="DLH"/>
    <property type="match status" value="1"/>
</dbReference>
<dbReference type="InterPro" id="IPR029058">
    <property type="entry name" value="AB_hydrolase_fold"/>
</dbReference>
<dbReference type="OrthoDB" id="424610at2759"/>
<proteinExistence type="predicted"/>
<sequence>AVLLARHGELLQVALQAPRQSVEPAKRSFRLEQSGQQAHVWLPDAPVERMPLLLVLHGSRPMDWDFLSFTERFERDARQHRVAIVVPESRGPTWDYLLTGQRQDMDFIEFAINEVRRRVPIDGRRIAVMGMSDGGSIGLSVALRNPSLFRTALVQAVGFYVDTRSDQQEQPQIFLEYGAKDRLFTPEGVAKPLVSRLRAAGYSVEFSMVPEAGHMVREEFFAVALDFWLSEGKPRSAETATAPGYLRH</sequence>
<comment type="caution">
    <text evidence="4">The sequence shown here is derived from an EMBL/GenBank/DDBJ whole genome shotgun (WGS) entry which is preliminary data.</text>
</comment>
<dbReference type="PANTHER" id="PTHR43037:SF5">
    <property type="entry name" value="FERULOYL ESTERASE"/>
    <property type="match status" value="1"/>
</dbReference>
<dbReference type="InterPro" id="IPR002925">
    <property type="entry name" value="Dienelactn_hydro"/>
</dbReference>
<dbReference type="Gene3D" id="3.40.50.1820">
    <property type="entry name" value="alpha/beta hydrolase"/>
    <property type="match status" value="1"/>
</dbReference>
<feature type="non-terminal residue" evidence="4">
    <location>
        <position position="248"/>
    </location>
</feature>
<reference evidence="4" key="1">
    <citation type="submission" date="2021-02" db="EMBL/GenBank/DDBJ databases">
        <authorList>
            <person name="Dougan E. K."/>
            <person name="Rhodes N."/>
            <person name="Thang M."/>
            <person name="Chan C."/>
        </authorList>
    </citation>
    <scope>NUCLEOTIDE SEQUENCE</scope>
</reference>
<evidence type="ECO:0000256" key="1">
    <source>
        <dbReference type="ARBA" id="ARBA00022729"/>
    </source>
</evidence>
<gene>
    <name evidence="4" type="primary">pol</name>
    <name evidence="4" type="ORF">SPIL2461_LOCUS11956</name>
</gene>
<keyword evidence="1" id="KW-0732">Signal</keyword>
<evidence type="ECO:0000313" key="5">
    <source>
        <dbReference type="Proteomes" id="UP000649617"/>
    </source>
</evidence>
<keyword evidence="2" id="KW-0378">Hydrolase</keyword>
<dbReference type="Proteomes" id="UP000649617">
    <property type="component" value="Unassembled WGS sequence"/>
</dbReference>